<feature type="coiled-coil region" evidence="1">
    <location>
        <begin position="75"/>
        <end position="112"/>
    </location>
</feature>
<keyword evidence="4" id="KW-1185">Reference proteome</keyword>
<name>A0A9P5U3U7_9AGAR</name>
<gene>
    <name evidence="3" type="ORF">BDP27DRAFT_1334072</name>
</gene>
<protein>
    <submittedName>
        <fullName evidence="3">Uncharacterized protein</fullName>
    </submittedName>
</protein>
<reference evidence="3" key="1">
    <citation type="submission" date="2020-11" db="EMBL/GenBank/DDBJ databases">
        <authorList>
            <consortium name="DOE Joint Genome Institute"/>
            <person name="Ahrendt S."/>
            <person name="Riley R."/>
            <person name="Andreopoulos W."/>
            <person name="Labutti K."/>
            <person name="Pangilinan J."/>
            <person name="Ruiz-Duenas F.J."/>
            <person name="Barrasa J.M."/>
            <person name="Sanchez-Garcia M."/>
            <person name="Camarero S."/>
            <person name="Miyauchi S."/>
            <person name="Serrano A."/>
            <person name="Linde D."/>
            <person name="Babiker R."/>
            <person name="Drula E."/>
            <person name="Ayuso-Fernandez I."/>
            <person name="Pacheco R."/>
            <person name="Padilla G."/>
            <person name="Ferreira P."/>
            <person name="Barriuso J."/>
            <person name="Kellner H."/>
            <person name="Castanera R."/>
            <person name="Alfaro M."/>
            <person name="Ramirez L."/>
            <person name="Pisabarro A.G."/>
            <person name="Kuo A."/>
            <person name="Tritt A."/>
            <person name="Lipzen A."/>
            <person name="He G."/>
            <person name="Yan M."/>
            <person name="Ng V."/>
            <person name="Cullen D."/>
            <person name="Martin F."/>
            <person name="Rosso M.-N."/>
            <person name="Henrissat B."/>
            <person name="Hibbett D."/>
            <person name="Martinez A.T."/>
            <person name="Grigoriev I.V."/>
        </authorList>
    </citation>
    <scope>NUCLEOTIDE SEQUENCE</scope>
    <source>
        <strain evidence="3">AH 40177</strain>
    </source>
</reference>
<keyword evidence="2" id="KW-0812">Transmembrane</keyword>
<dbReference type="OrthoDB" id="2870565at2759"/>
<sequence>MSPNALSSLSHSLLGIISLHRSLPTLIFSRPSSFILYGFGATTFLCGLGISLYNTYSDIYHLWLEHQITTSLETLEKLEAQSAYATRHFEDLQEAVKRGEKMIDELERWNEEGKEMDRMVLFTQMPVACAVTDDGNPEFEEYDGLVLRRETRRKIKKFEAMDRHLSEEMKWWKTVGQRGVRGAGDQHIHKVAKD</sequence>
<evidence type="ECO:0000256" key="1">
    <source>
        <dbReference type="SAM" id="Coils"/>
    </source>
</evidence>
<keyword evidence="2" id="KW-1133">Transmembrane helix</keyword>
<dbReference type="Proteomes" id="UP000772434">
    <property type="component" value="Unassembled WGS sequence"/>
</dbReference>
<comment type="caution">
    <text evidence="3">The sequence shown here is derived from an EMBL/GenBank/DDBJ whole genome shotgun (WGS) entry which is preliminary data.</text>
</comment>
<organism evidence="3 4">
    <name type="scientific">Rhodocollybia butyracea</name>
    <dbReference type="NCBI Taxonomy" id="206335"/>
    <lineage>
        <taxon>Eukaryota</taxon>
        <taxon>Fungi</taxon>
        <taxon>Dikarya</taxon>
        <taxon>Basidiomycota</taxon>
        <taxon>Agaricomycotina</taxon>
        <taxon>Agaricomycetes</taxon>
        <taxon>Agaricomycetidae</taxon>
        <taxon>Agaricales</taxon>
        <taxon>Marasmiineae</taxon>
        <taxon>Omphalotaceae</taxon>
        <taxon>Rhodocollybia</taxon>
    </lineage>
</organism>
<dbReference type="AlphaFoldDB" id="A0A9P5U3U7"/>
<feature type="transmembrane region" description="Helical" evidence="2">
    <location>
        <begin position="34"/>
        <end position="53"/>
    </location>
</feature>
<evidence type="ECO:0000313" key="4">
    <source>
        <dbReference type="Proteomes" id="UP000772434"/>
    </source>
</evidence>
<keyword evidence="1" id="KW-0175">Coiled coil</keyword>
<evidence type="ECO:0000313" key="3">
    <source>
        <dbReference type="EMBL" id="KAF9064098.1"/>
    </source>
</evidence>
<dbReference type="EMBL" id="JADNRY010000131">
    <property type="protein sequence ID" value="KAF9064098.1"/>
    <property type="molecule type" value="Genomic_DNA"/>
</dbReference>
<proteinExistence type="predicted"/>
<accession>A0A9P5U3U7</accession>
<keyword evidence="2" id="KW-0472">Membrane</keyword>
<evidence type="ECO:0000256" key="2">
    <source>
        <dbReference type="SAM" id="Phobius"/>
    </source>
</evidence>